<proteinExistence type="predicted"/>
<evidence type="ECO:0000313" key="2">
    <source>
        <dbReference type="Proteomes" id="UP001060085"/>
    </source>
</evidence>
<dbReference type="EMBL" id="CM044707">
    <property type="protein sequence ID" value="KAI5655203.1"/>
    <property type="molecule type" value="Genomic_DNA"/>
</dbReference>
<comment type="caution">
    <text evidence="1">The sequence shown here is derived from an EMBL/GenBank/DDBJ whole genome shotgun (WGS) entry which is preliminary data.</text>
</comment>
<gene>
    <name evidence="1" type="ORF">M9H77_32390</name>
</gene>
<name>A0ACC0A585_CATRO</name>
<evidence type="ECO:0000313" key="1">
    <source>
        <dbReference type="EMBL" id="KAI5655203.1"/>
    </source>
</evidence>
<protein>
    <submittedName>
        <fullName evidence="1">Uncharacterized protein</fullName>
    </submittedName>
</protein>
<reference evidence="2" key="1">
    <citation type="journal article" date="2023" name="Nat. Plants">
        <title>Single-cell RNA sequencing provides a high-resolution roadmap for understanding the multicellular compartmentation of specialized metabolism.</title>
        <authorList>
            <person name="Sun S."/>
            <person name="Shen X."/>
            <person name="Li Y."/>
            <person name="Li Y."/>
            <person name="Wang S."/>
            <person name="Li R."/>
            <person name="Zhang H."/>
            <person name="Shen G."/>
            <person name="Guo B."/>
            <person name="Wei J."/>
            <person name="Xu J."/>
            <person name="St-Pierre B."/>
            <person name="Chen S."/>
            <person name="Sun C."/>
        </authorList>
    </citation>
    <scope>NUCLEOTIDE SEQUENCE [LARGE SCALE GENOMIC DNA]</scope>
</reference>
<keyword evidence="2" id="KW-1185">Reference proteome</keyword>
<sequence length="210" mass="22600">MSCNGCRVLRRGCSEKCALRPCLEWIDTPQAQGNATLFVSKFFGRSDLMAFITAVPDTKKPALFQSLLYEACGRTVNPVNGAVGLLSTGNWHLCQAAVETVLAGGTLRPVFGVGVASIDTDESSESFRTDSPRVQHKYAKSKPSLILYGSNNEMVMDHQSDYNSSDLYLSPISFGSSEELSEVSGSWGNGGYDGIKGVGGKEPKLLNLFV</sequence>
<organism evidence="1 2">
    <name type="scientific">Catharanthus roseus</name>
    <name type="common">Madagascar periwinkle</name>
    <name type="synonym">Vinca rosea</name>
    <dbReference type="NCBI Taxonomy" id="4058"/>
    <lineage>
        <taxon>Eukaryota</taxon>
        <taxon>Viridiplantae</taxon>
        <taxon>Streptophyta</taxon>
        <taxon>Embryophyta</taxon>
        <taxon>Tracheophyta</taxon>
        <taxon>Spermatophyta</taxon>
        <taxon>Magnoliopsida</taxon>
        <taxon>eudicotyledons</taxon>
        <taxon>Gunneridae</taxon>
        <taxon>Pentapetalae</taxon>
        <taxon>asterids</taxon>
        <taxon>lamiids</taxon>
        <taxon>Gentianales</taxon>
        <taxon>Apocynaceae</taxon>
        <taxon>Rauvolfioideae</taxon>
        <taxon>Vinceae</taxon>
        <taxon>Catharanthinae</taxon>
        <taxon>Catharanthus</taxon>
    </lineage>
</organism>
<dbReference type="Proteomes" id="UP001060085">
    <property type="component" value="Linkage Group LG07"/>
</dbReference>
<accession>A0ACC0A585</accession>